<gene>
    <name evidence="1" type="ORF">ENL40_08035</name>
</gene>
<evidence type="ECO:0000313" key="1">
    <source>
        <dbReference type="EMBL" id="HHI01389.1"/>
    </source>
</evidence>
<reference evidence="1" key="1">
    <citation type="journal article" date="2020" name="mSystems">
        <title>Genome- and Community-Level Interaction Insights into Carbon Utilization and Element Cycling Functions of Hydrothermarchaeota in Hydrothermal Sediment.</title>
        <authorList>
            <person name="Zhou Z."/>
            <person name="Liu Y."/>
            <person name="Xu W."/>
            <person name="Pan J."/>
            <person name="Luo Z.H."/>
            <person name="Li M."/>
        </authorList>
    </citation>
    <scope>NUCLEOTIDE SEQUENCE [LARGE SCALE GENOMIC DNA]</scope>
    <source>
        <strain evidence="1">HyVt-93</strain>
    </source>
</reference>
<dbReference type="EMBL" id="DRTU01000326">
    <property type="protein sequence ID" value="HHI01389.1"/>
    <property type="molecule type" value="Genomic_DNA"/>
</dbReference>
<accession>A0A7C5P305</accession>
<proteinExistence type="predicted"/>
<name>A0A7C5P305_THELI</name>
<comment type="caution">
    <text evidence="1">The sequence shown here is derived from an EMBL/GenBank/DDBJ whole genome shotgun (WGS) entry which is preliminary data.</text>
</comment>
<organism evidence="1">
    <name type="scientific">Thermococcus litoralis</name>
    <dbReference type="NCBI Taxonomy" id="2265"/>
    <lineage>
        <taxon>Archaea</taxon>
        <taxon>Methanobacteriati</taxon>
        <taxon>Methanobacteriota</taxon>
        <taxon>Thermococci</taxon>
        <taxon>Thermococcales</taxon>
        <taxon>Thermococcaceae</taxon>
        <taxon>Thermococcus</taxon>
    </lineage>
</organism>
<dbReference type="Proteomes" id="UP000886217">
    <property type="component" value="Unassembled WGS sequence"/>
</dbReference>
<protein>
    <submittedName>
        <fullName evidence="1">Uncharacterized protein</fullName>
    </submittedName>
</protein>
<dbReference type="AlphaFoldDB" id="A0A7C5P305"/>
<sequence>MNPLELITLSSKRITPTVLNYQIGSDIESVLYHLIKRLRGEYEEFVIISFQDAYTSISKYLKSIYRDAPEVFKDTYLVSVNPFLEEELNPDLPVKTKDAEIITGRIRVALGTKSNTLFLVLGLDLYGVKYPEELVIIIPALIRLLSKGENNNLLIPFNIKIFPENIVEIVNSFALNLFKFGVEVKRGEIKRKLTIIRSPFVEYNLRSWYYMIAPSKIVFLSASMEV</sequence>